<gene>
    <name evidence="9" type="ORF">CLO192961_LOCUS425199</name>
</gene>
<feature type="region of interest" description="Disordered" evidence="7">
    <location>
        <begin position="31"/>
        <end position="72"/>
    </location>
</feature>
<evidence type="ECO:0000313" key="9">
    <source>
        <dbReference type="EMBL" id="VUC35653.1"/>
    </source>
</evidence>
<accession>A0ABY6UW42</accession>
<evidence type="ECO:0000256" key="7">
    <source>
        <dbReference type="SAM" id="MobiDB-lite"/>
    </source>
</evidence>
<reference evidence="9 10" key="1">
    <citation type="submission" date="2019-06" db="EMBL/GenBank/DDBJ databases">
        <authorList>
            <person name="Broberg M."/>
        </authorList>
    </citation>
    <scope>NUCLEOTIDE SEQUENCE [LARGE SCALE GENOMIC DNA]</scope>
</reference>
<evidence type="ECO:0000256" key="3">
    <source>
        <dbReference type="ARBA" id="ARBA00022679"/>
    </source>
</evidence>
<dbReference type="EMBL" id="CABFNS010000917">
    <property type="protein sequence ID" value="VUC35653.1"/>
    <property type="molecule type" value="Genomic_DNA"/>
</dbReference>
<dbReference type="InterPro" id="IPR003265">
    <property type="entry name" value="HhH-GPD_domain"/>
</dbReference>
<dbReference type="EC" id="2.1.1.6" evidence="1"/>
<dbReference type="PROSITE" id="PS51682">
    <property type="entry name" value="SAM_OMT_I"/>
    <property type="match status" value="1"/>
</dbReference>
<dbReference type="InterPro" id="IPR011257">
    <property type="entry name" value="DNA_glycosylase"/>
</dbReference>
<evidence type="ECO:0000256" key="1">
    <source>
        <dbReference type="ARBA" id="ARBA00012880"/>
    </source>
</evidence>
<evidence type="ECO:0000313" key="10">
    <source>
        <dbReference type="Proteomes" id="UP000766486"/>
    </source>
</evidence>
<keyword evidence="10" id="KW-1185">Reference proteome</keyword>
<organism evidence="9 10">
    <name type="scientific">Bionectria ochroleuca</name>
    <name type="common">Gliocladium roseum</name>
    <dbReference type="NCBI Taxonomy" id="29856"/>
    <lineage>
        <taxon>Eukaryota</taxon>
        <taxon>Fungi</taxon>
        <taxon>Dikarya</taxon>
        <taxon>Ascomycota</taxon>
        <taxon>Pezizomycotina</taxon>
        <taxon>Sordariomycetes</taxon>
        <taxon>Hypocreomycetidae</taxon>
        <taxon>Hypocreales</taxon>
        <taxon>Bionectriaceae</taxon>
        <taxon>Clonostachys</taxon>
    </lineage>
</organism>
<evidence type="ECO:0000256" key="4">
    <source>
        <dbReference type="ARBA" id="ARBA00022691"/>
    </source>
</evidence>
<dbReference type="SUPFAM" id="SSF48150">
    <property type="entry name" value="DNA-glycosylase"/>
    <property type="match status" value="1"/>
</dbReference>
<evidence type="ECO:0000256" key="2">
    <source>
        <dbReference type="ARBA" id="ARBA00022603"/>
    </source>
</evidence>
<dbReference type="Pfam" id="PF01596">
    <property type="entry name" value="Methyltransf_3"/>
    <property type="match status" value="1"/>
</dbReference>
<protein>
    <recommendedName>
        <fullName evidence="1">catechol O-methyltransferase</fullName>
        <ecNumber evidence="1">2.1.1.6</ecNumber>
    </recommendedName>
</protein>
<dbReference type="Proteomes" id="UP000766486">
    <property type="component" value="Unassembled WGS sequence"/>
</dbReference>
<evidence type="ECO:0000256" key="5">
    <source>
        <dbReference type="ARBA" id="ARBA00022939"/>
    </source>
</evidence>
<keyword evidence="3" id="KW-0808">Transferase</keyword>
<comment type="caution">
    <text evidence="9">The sequence shown here is derived from an EMBL/GenBank/DDBJ whole genome shotgun (WGS) entry which is preliminary data.</text>
</comment>
<comment type="similarity">
    <text evidence="6">Belongs to the class I-like SAM-binding methyltransferase superfamily. Cation-dependent O-methyltransferase family.</text>
</comment>
<dbReference type="Gene3D" id="3.40.50.150">
    <property type="entry name" value="Vaccinia Virus protein VP39"/>
    <property type="match status" value="1"/>
</dbReference>
<proteinExistence type="inferred from homology"/>
<dbReference type="InterPro" id="IPR029063">
    <property type="entry name" value="SAM-dependent_MTases_sf"/>
</dbReference>
<dbReference type="Gene3D" id="1.10.340.30">
    <property type="entry name" value="Hypothetical protein, domain 2"/>
    <property type="match status" value="1"/>
</dbReference>
<dbReference type="PANTHER" id="PTHR43836:SF2">
    <property type="entry name" value="CATECHOL O-METHYLTRANSFERASE 1-RELATED"/>
    <property type="match status" value="1"/>
</dbReference>
<keyword evidence="4" id="KW-0949">S-adenosyl-L-methionine</keyword>
<dbReference type="SUPFAM" id="SSF53335">
    <property type="entry name" value="S-adenosyl-L-methionine-dependent methyltransferases"/>
    <property type="match status" value="1"/>
</dbReference>
<feature type="domain" description="HhH-GPD" evidence="8">
    <location>
        <begin position="132"/>
        <end position="216"/>
    </location>
</feature>
<keyword evidence="5" id="KW-0128">Catecholamine metabolism</keyword>
<dbReference type="PANTHER" id="PTHR43836">
    <property type="entry name" value="CATECHOL O-METHYLTRANSFERASE 1-RELATED"/>
    <property type="match status" value="1"/>
</dbReference>
<dbReference type="InterPro" id="IPR002935">
    <property type="entry name" value="SAM_O-MeTrfase"/>
</dbReference>
<evidence type="ECO:0000259" key="8">
    <source>
        <dbReference type="Pfam" id="PF00730"/>
    </source>
</evidence>
<evidence type="ECO:0000256" key="6">
    <source>
        <dbReference type="ARBA" id="ARBA00023453"/>
    </source>
</evidence>
<feature type="compositionally biased region" description="Polar residues" evidence="7">
    <location>
        <begin position="35"/>
        <end position="55"/>
    </location>
</feature>
<name>A0ABY6UW42_BIOOC</name>
<sequence>MRTIDENNRDYRFRISATESQLMGVVTDLPRRSTRLQARNNHAIKSNGSRGGPQQNDRRQIKEEEGDEVEGQTLLVVKSRQPKLAKPPTAPTQRRLISYLKTTSACRIPPIHAPRFGLVQERLSDNLYELLVAAMLWNRTRGMQAKPVFLALIQRYPTLDHLAKANFSELADLIRPIGLYNSRAKRFLLFAQAWLSSPPSKERRYRRMHYPSAGDGKDVGPTEVLDENDTREGWEIAHLPGIGPYALDSFRIFHRDMLRGLAKDWEGTGAPPGFEPEWKRVNPSDKELKAYIRWRWLKEGYIWDPSSGRKLYGKYPSLRKLEELGDAYVEWNDGREPALLRWLYDHPSFPEMRNNPRVICDAMDEYAAQHNFLINIGPDKAEKVAALISEKKPKIFVELGGYVGYSALWFGNALKNAHKDSTGDGEQAVYWSLEADPVFAGIAMNLVDLAGLGDVVKIVTGKAADSLSRLKEEGKLTMVDMLFLDHIEDLYVTDLKVAESLALLKKGSTVVADNVLRPGAPDYKKYVEQHPSFETRAIKGLIIPGEFGDEIEVSEYTA</sequence>
<keyword evidence="2" id="KW-0489">Methyltransferase</keyword>
<dbReference type="Pfam" id="PF00730">
    <property type="entry name" value="HhH-GPD"/>
    <property type="match status" value="1"/>
</dbReference>